<protein>
    <submittedName>
        <fullName evidence="1">Uncharacterized protein</fullName>
    </submittedName>
</protein>
<dbReference type="Proteomes" id="UP001152799">
    <property type="component" value="Chromosome 1"/>
</dbReference>
<dbReference type="EMBL" id="OU892277">
    <property type="protein sequence ID" value="CAG9760979.1"/>
    <property type="molecule type" value="Genomic_DNA"/>
</dbReference>
<sequence length="78" mass="9050">METRSRNHESDASFQFSREMCRSNCCTLAMIIKEDRCNATLKCPNVSSQQARDARRKDAEYVKKITKEPDNQAENLSY</sequence>
<name>A0A9N9MCQ5_9CUCU</name>
<evidence type="ECO:0000313" key="1">
    <source>
        <dbReference type="EMBL" id="CAG9760979.1"/>
    </source>
</evidence>
<organism evidence="1 2">
    <name type="scientific">Ceutorhynchus assimilis</name>
    <name type="common">cabbage seed weevil</name>
    <dbReference type="NCBI Taxonomy" id="467358"/>
    <lineage>
        <taxon>Eukaryota</taxon>
        <taxon>Metazoa</taxon>
        <taxon>Ecdysozoa</taxon>
        <taxon>Arthropoda</taxon>
        <taxon>Hexapoda</taxon>
        <taxon>Insecta</taxon>
        <taxon>Pterygota</taxon>
        <taxon>Neoptera</taxon>
        <taxon>Endopterygota</taxon>
        <taxon>Coleoptera</taxon>
        <taxon>Polyphaga</taxon>
        <taxon>Cucujiformia</taxon>
        <taxon>Curculionidae</taxon>
        <taxon>Ceutorhynchinae</taxon>
        <taxon>Ceutorhynchus</taxon>
    </lineage>
</organism>
<keyword evidence="2" id="KW-1185">Reference proteome</keyword>
<evidence type="ECO:0000313" key="2">
    <source>
        <dbReference type="Proteomes" id="UP001152799"/>
    </source>
</evidence>
<reference evidence="1" key="1">
    <citation type="submission" date="2022-01" db="EMBL/GenBank/DDBJ databases">
        <authorList>
            <person name="King R."/>
        </authorList>
    </citation>
    <scope>NUCLEOTIDE SEQUENCE</scope>
</reference>
<dbReference type="AlphaFoldDB" id="A0A9N9MCQ5"/>
<gene>
    <name evidence="1" type="ORF">CEUTPL_LOCUS1692</name>
</gene>
<proteinExistence type="predicted"/>
<accession>A0A9N9MCQ5</accession>